<dbReference type="EMBL" id="CP032514">
    <property type="protein sequence ID" value="AYD90888.1"/>
    <property type="molecule type" value="Genomic_DNA"/>
</dbReference>
<accession>A0ABN5PSZ4</accession>
<dbReference type="Gene3D" id="3.20.20.220">
    <property type="match status" value="1"/>
</dbReference>
<comment type="pathway">
    <text evidence="1">Amino-acid degradation; L-proline degradation into L-glutamate; L-glutamate from L-proline: step 2/2.</text>
</comment>
<feature type="domain" description="Aldehyde dehydrogenase" evidence="9">
    <location>
        <begin position="536"/>
        <end position="947"/>
    </location>
</feature>
<proteinExistence type="inferred from homology"/>
<dbReference type="InterPro" id="IPR025703">
    <property type="entry name" value="Bifunct_PutA"/>
</dbReference>
<dbReference type="InterPro" id="IPR016162">
    <property type="entry name" value="Ald_DH_N"/>
</dbReference>
<dbReference type="InterPro" id="IPR050485">
    <property type="entry name" value="Proline_metab_enzyme"/>
</dbReference>
<comment type="similarity">
    <text evidence="7">Belongs to the aldehyde dehydrogenase family.</text>
</comment>
<dbReference type="InterPro" id="IPR016160">
    <property type="entry name" value="Ald_DH_CS_CYS"/>
</dbReference>
<evidence type="ECO:0000256" key="1">
    <source>
        <dbReference type="ARBA" id="ARBA00004786"/>
    </source>
</evidence>
<dbReference type="InterPro" id="IPR029510">
    <property type="entry name" value="Ald_DH_CS_GLU"/>
</dbReference>
<evidence type="ECO:0000256" key="5">
    <source>
        <dbReference type="ARBA" id="ARBA00048142"/>
    </source>
</evidence>
<feature type="domain" description="Proline dehydrogenase" evidence="10">
    <location>
        <begin position="146"/>
        <end position="435"/>
    </location>
</feature>
<evidence type="ECO:0000313" key="12">
    <source>
        <dbReference type="Proteomes" id="UP000273001"/>
    </source>
</evidence>
<sequence>MSTSLTDPVPTRPPDSPCPQETWELGLRAVERARGWVEASARLPVPRAAALLSRILADPDGLAFTTRFVDDVVRPADLEVAGRALRRLAAGRTDFLPPALAAATSLGGATSRLAPAVVAAAARRTFRQIVGDLVVDATDHSLGPALRRLRRDGNRLNINLLGEAVLGDQEAARRLAEVSRLVTRPDVDYVSVKVSAVTGPHNPWGFDEVVAHGVEVLTPLYRLARDHGTFLNLDMEDYKDLDLTLAVFTALLDQEELRGYEAGVVLQAYLPDSLGAMQRLQDWASARVARGGAPVKVRVVKGANLAMEAVDAGIHGWEMTTWPTKQETDTCYKRVLHWAMTPQRTRAVRLGVAGQNIFDIAMAYELRAARGLEGTDAVEFEMLSGMATTLAEVVRRDVGHLLLYVPVVAPREFDVAIAYLVRRLEENAAPQNFMSGVFDIASDNRVFTRERDRFLASLADLDPQAPVPGPRRTQDRLEGRPTGAPAPAPVQEEAFVSTPDSDPSLGGNRQWARQIAQAVPTSRLGVEAVTAGAARFAIKEDVDAVVEVLQAAAPGWAELGASIRSEIIRRAGQLLEQRRGALIEVAASETGKTIDQSDPEVSEAIDFCNLYARNALALEDPGYLGGGSFVPSRVTVVASPWNFPLAIPTGGVAAALATGSTVVLKPAPPARRCAAELVSAFHDAGVPTDVLMLAPVEDGEVSRHLVTHDGVDRVILTGSYDTARMFRSWRPDMRLLGETSGKNAIIVTPSADPDLAVRDTVASAFAHAGQKCSAASLLVLVGSAGRSERIARQLVDATASLVVAAPDHLDSQVGPVVVPDDAKAVRGLTALGEGEHWVLRPRHLGSGLWRPGIRAGVRPGSEFHLTEYFAPVLGVMRVDTLEEAVEVVNAVDYGLTSGLQTLDSEELAQWLETVQAGNLYVNRGITGAIVRRQPFGGWKRSAIGSTTKAGGPSYLLGLGEVVRSDGAVEDTPQQADVLGEGGEAEPLGGLDDLYRSVRSELADQDLLLLRTALARDAQAWRSAYGQAVDVTGLACERNVLRYRPAEVLVRAEAGTALADLVRVMAAGCLAGAGLSLSVAEALPETLATVLRDRGATVVQEDSRAWTRRLGDLAGSGALGVRVRLLGPREQPAQERWQEGCHATGGSPDVALYTGDVTACPHTELLPFLREQSVSVTAHRFGTPLDLAAGLL</sequence>
<keyword evidence="12" id="KW-1185">Reference proteome</keyword>
<evidence type="ECO:0000256" key="3">
    <source>
        <dbReference type="ARBA" id="ARBA00023002"/>
    </source>
</evidence>
<dbReference type="Gene3D" id="3.40.605.10">
    <property type="entry name" value="Aldehyde Dehydrogenase, Chain A, domain 1"/>
    <property type="match status" value="1"/>
</dbReference>
<evidence type="ECO:0000259" key="10">
    <source>
        <dbReference type="Pfam" id="PF01619"/>
    </source>
</evidence>
<dbReference type="Proteomes" id="UP000273001">
    <property type="component" value="Chromosome"/>
</dbReference>
<comment type="catalytic activity">
    <reaction evidence="5">
        <text>L-glutamate 5-semialdehyde + NAD(+) + H2O = L-glutamate + NADH + 2 H(+)</text>
        <dbReference type="Rhea" id="RHEA:30235"/>
        <dbReference type="ChEBI" id="CHEBI:15377"/>
        <dbReference type="ChEBI" id="CHEBI:15378"/>
        <dbReference type="ChEBI" id="CHEBI:29985"/>
        <dbReference type="ChEBI" id="CHEBI:57540"/>
        <dbReference type="ChEBI" id="CHEBI:57945"/>
        <dbReference type="ChEBI" id="CHEBI:58066"/>
        <dbReference type="EC" id="1.2.1.88"/>
    </reaction>
</comment>
<evidence type="ECO:0000256" key="2">
    <source>
        <dbReference type="ARBA" id="ARBA00012884"/>
    </source>
</evidence>
<dbReference type="Gene3D" id="3.40.309.10">
    <property type="entry name" value="Aldehyde Dehydrogenase, Chain A, domain 2"/>
    <property type="match status" value="1"/>
</dbReference>
<dbReference type="SUPFAM" id="SSF51730">
    <property type="entry name" value="FAD-linked oxidoreductase"/>
    <property type="match status" value="1"/>
</dbReference>
<dbReference type="Pfam" id="PF00171">
    <property type="entry name" value="Aldedh"/>
    <property type="match status" value="1"/>
</dbReference>
<keyword evidence="4" id="KW-0520">NAD</keyword>
<dbReference type="PANTHER" id="PTHR42862:SF1">
    <property type="entry name" value="DELTA-1-PYRROLINE-5-CARBOXYLATE DEHYDROGENASE 2, ISOFORM A-RELATED"/>
    <property type="match status" value="1"/>
</dbReference>
<dbReference type="InterPro" id="IPR002872">
    <property type="entry name" value="Proline_DH_dom"/>
</dbReference>
<dbReference type="SUPFAM" id="SSF53720">
    <property type="entry name" value="ALDH-like"/>
    <property type="match status" value="1"/>
</dbReference>
<evidence type="ECO:0000313" key="11">
    <source>
        <dbReference type="EMBL" id="AYD90888.1"/>
    </source>
</evidence>
<evidence type="ECO:0000256" key="4">
    <source>
        <dbReference type="ARBA" id="ARBA00023027"/>
    </source>
</evidence>
<dbReference type="PIRSF" id="PIRSF000197">
    <property type="entry name" value="Bifunct_PutA"/>
    <property type="match status" value="1"/>
</dbReference>
<evidence type="ECO:0000256" key="6">
    <source>
        <dbReference type="PROSITE-ProRule" id="PRU10007"/>
    </source>
</evidence>
<dbReference type="InterPro" id="IPR016163">
    <property type="entry name" value="Ald_DH_C"/>
</dbReference>
<dbReference type="InterPro" id="IPR015590">
    <property type="entry name" value="Aldehyde_DH_dom"/>
</dbReference>
<gene>
    <name evidence="11" type="ORF">D5R93_07690</name>
</gene>
<dbReference type="EC" id="1.2.1.88" evidence="2"/>
<dbReference type="InterPro" id="IPR029041">
    <property type="entry name" value="FAD-linked_oxidoreductase-like"/>
</dbReference>
<dbReference type="PANTHER" id="PTHR42862">
    <property type="entry name" value="DELTA-1-PYRROLINE-5-CARBOXYLATE DEHYDROGENASE 1, ISOFORM A-RELATED"/>
    <property type="match status" value="1"/>
</dbReference>
<dbReference type="PROSITE" id="PS00070">
    <property type="entry name" value="ALDEHYDE_DEHYDR_CYS"/>
    <property type="match status" value="1"/>
</dbReference>
<feature type="active site" evidence="6">
    <location>
        <position position="738"/>
    </location>
</feature>
<feature type="region of interest" description="Disordered" evidence="8">
    <location>
        <begin position="459"/>
        <end position="489"/>
    </location>
</feature>
<evidence type="ECO:0000256" key="7">
    <source>
        <dbReference type="RuleBase" id="RU003345"/>
    </source>
</evidence>
<dbReference type="InterPro" id="IPR016161">
    <property type="entry name" value="Ald_DH/histidinol_DH"/>
</dbReference>
<name>A0ABN5PSZ4_9ACTO</name>
<evidence type="ECO:0000259" key="9">
    <source>
        <dbReference type="Pfam" id="PF00171"/>
    </source>
</evidence>
<dbReference type="Pfam" id="PF01619">
    <property type="entry name" value="Pro_dh"/>
    <property type="match status" value="1"/>
</dbReference>
<keyword evidence="3 7" id="KW-0560">Oxidoreductase</keyword>
<evidence type="ECO:0000256" key="8">
    <source>
        <dbReference type="SAM" id="MobiDB-lite"/>
    </source>
</evidence>
<organism evidence="11 12">
    <name type="scientific">Actinomyces lilanjuaniae</name>
    <dbReference type="NCBI Taxonomy" id="2321394"/>
    <lineage>
        <taxon>Bacteria</taxon>
        <taxon>Bacillati</taxon>
        <taxon>Actinomycetota</taxon>
        <taxon>Actinomycetes</taxon>
        <taxon>Actinomycetales</taxon>
        <taxon>Actinomycetaceae</taxon>
        <taxon>Actinomyces</taxon>
    </lineage>
</organism>
<protein>
    <recommendedName>
        <fullName evidence="2">L-glutamate gamma-semialdehyde dehydrogenase</fullName>
        <ecNumber evidence="2">1.2.1.88</ecNumber>
    </recommendedName>
</protein>
<dbReference type="PROSITE" id="PS00687">
    <property type="entry name" value="ALDEHYDE_DEHYDR_GLU"/>
    <property type="match status" value="1"/>
</dbReference>
<reference evidence="11 12" key="1">
    <citation type="submission" date="2018-09" db="EMBL/GenBank/DDBJ databases">
        <authorList>
            <person name="Li J."/>
        </authorList>
    </citation>
    <scope>NUCLEOTIDE SEQUENCE [LARGE SCALE GENOMIC DNA]</scope>
    <source>
        <strain evidence="11 12">2129</strain>
    </source>
</reference>